<dbReference type="PROSITE" id="PS51781">
    <property type="entry name" value="SH3B"/>
    <property type="match status" value="2"/>
</dbReference>
<protein>
    <recommendedName>
        <fullName evidence="8">N-acetylmuramoyl-L-alanine amidase</fullName>
    </recommendedName>
</protein>
<feature type="domain" description="SH3b" evidence="5">
    <location>
        <begin position="303"/>
        <end position="365"/>
    </location>
</feature>
<dbReference type="Pfam" id="PF08239">
    <property type="entry name" value="SH3_3"/>
    <property type="match status" value="2"/>
</dbReference>
<feature type="signal peptide" evidence="3">
    <location>
        <begin position="1"/>
        <end position="26"/>
    </location>
</feature>
<sequence length="553" mass="61101">MKQFKWATVGLLLLTILALAPLQSFASFKFSDVPAKSEYFKEVHYIAEKGIINQTPKFNPQDNLRRSHVAKMLVIATGTQNTQLKNMEINGLKPTSEQYKFANIALQKGYFPNTDANNFKPNEEIKRDEMAYAMSVAFNLSEKVTSQKPLGMDDVKNHKYADRINGLYYAGITQGDNKKFLPNNLLTRKQFALFVARAMDKQFALTVKTPDQQSSVKYVRVATGDDTDPLNVRSAPSESSAIIHVLPNGTVVEVIGNQGIWLKVNINGVEGYIHEYFTTPNLNDVKPTPKPPVTTPKPTPVAKTMGKVTVNNLNVRSAGNSSASTVGKLQSGQKVEVLSISGYWAKIRTGSTTGYVHKTYLKFLNQTGNPLKDRIIVVDAGHGGHDPGAGKNGKSEKNITLNVSKKVEAKLKNAGAKVLMTRSNDTYYTLQARTDFAKKNFAEAFVSIHVNAAGFAAKGTEVFYDSSSNVNATESRDLASFIQRNIVQKANMSDRGVKNKGFYVIKNNNVAAVLVELGFITNSQDYAKLTSEKYLNIYADAIYTGLYQYYSKQ</sequence>
<dbReference type="Proteomes" id="UP000192486">
    <property type="component" value="Chromosome"/>
</dbReference>
<dbReference type="InterPro" id="IPR003646">
    <property type="entry name" value="SH3-like_bac-type"/>
</dbReference>
<evidence type="ECO:0000259" key="5">
    <source>
        <dbReference type="PROSITE" id="PS51781"/>
    </source>
</evidence>
<dbReference type="Gene3D" id="2.30.30.40">
    <property type="entry name" value="SH3 Domains"/>
    <property type="match status" value="2"/>
</dbReference>
<evidence type="ECO:0000313" key="6">
    <source>
        <dbReference type="EMBL" id="ARF15028.1"/>
    </source>
</evidence>
<accession>A0ABN4Z121</accession>
<dbReference type="RefSeq" id="WP_051210425.1">
    <property type="nucleotide sequence ID" value="NZ_CP015108.1"/>
</dbReference>
<evidence type="ECO:0000259" key="4">
    <source>
        <dbReference type="PROSITE" id="PS51272"/>
    </source>
</evidence>
<feature type="chain" id="PRO_5047520153" description="N-acetylmuramoyl-L-alanine amidase" evidence="3">
    <location>
        <begin position="27"/>
        <end position="553"/>
    </location>
</feature>
<dbReference type="PANTHER" id="PTHR30404">
    <property type="entry name" value="N-ACETYLMURAMOYL-L-ALANINE AMIDASE"/>
    <property type="match status" value="1"/>
</dbReference>
<dbReference type="SMART" id="SM00287">
    <property type="entry name" value="SH3b"/>
    <property type="match status" value="2"/>
</dbReference>
<dbReference type="Pfam" id="PF01520">
    <property type="entry name" value="Amidase_3"/>
    <property type="match status" value="1"/>
</dbReference>
<name>A0ABN4Z121_SPOUR</name>
<dbReference type="InterPro" id="IPR001119">
    <property type="entry name" value="SLH_dom"/>
</dbReference>
<dbReference type="InterPro" id="IPR050695">
    <property type="entry name" value="N-acetylmuramoyl_amidase_3"/>
</dbReference>
<dbReference type="PROSITE" id="PS51272">
    <property type="entry name" value="SLH"/>
    <property type="match status" value="2"/>
</dbReference>
<feature type="domain" description="SH3b" evidence="5">
    <location>
        <begin position="214"/>
        <end position="281"/>
    </location>
</feature>
<gene>
    <name evidence="6" type="ORF">SporoS204_13255</name>
</gene>
<dbReference type="PANTHER" id="PTHR30404:SF0">
    <property type="entry name" value="N-ACETYLMURAMOYL-L-ALANINE AMIDASE AMIC"/>
    <property type="match status" value="1"/>
</dbReference>
<evidence type="ECO:0000256" key="1">
    <source>
        <dbReference type="ARBA" id="ARBA00022801"/>
    </source>
</evidence>
<dbReference type="SMART" id="SM00646">
    <property type="entry name" value="Ami_3"/>
    <property type="match status" value="1"/>
</dbReference>
<keyword evidence="7" id="KW-1185">Reference proteome</keyword>
<dbReference type="CDD" id="cd02696">
    <property type="entry name" value="MurNAc-LAA"/>
    <property type="match status" value="1"/>
</dbReference>
<proteinExistence type="predicted"/>
<reference evidence="6 7" key="1">
    <citation type="submission" date="2016-04" db="EMBL/GenBank/DDBJ databases">
        <title>Comparative Genomics and Epigenetics of Sporosarcina ureae.</title>
        <authorList>
            <person name="Oliver A.S."/>
            <person name="Cooper K.K."/>
        </authorList>
    </citation>
    <scope>NUCLEOTIDE SEQUENCE [LARGE SCALE GENOMIC DNA]</scope>
    <source>
        <strain evidence="6 7">S204</strain>
    </source>
</reference>
<dbReference type="EMBL" id="CP015108">
    <property type="protein sequence ID" value="ARF15028.1"/>
    <property type="molecule type" value="Genomic_DNA"/>
</dbReference>
<keyword evidence="3" id="KW-0732">Signal</keyword>
<keyword evidence="2" id="KW-0961">Cell wall biogenesis/degradation</keyword>
<feature type="domain" description="SLH" evidence="4">
    <location>
        <begin position="147"/>
        <end position="209"/>
    </location>
</feature>
<organism evidence="6 7">
    <name type="scientific">Sporosarcina ureae</name>
    <dbReference type="NCBI Taxonomy" id="1571"/>
    <lineage>
        <taxon>Bacteria</taxon>
        <taxon>Bacillati</taxon>
        <taxon>Bacillota</taxon>
        <taxon>Bacilli</taxon>
        <taxon>Bacillales</taxon>
        <taxon>Caryophanaceae</taxon>
        <taxon>Sporosarcina</taxon>
    </lineage>
</organism>
<evidence type="ECO:0000256" key="3">
    <source>
        <dbReference type="SAM" id="SignalP"/>
    </source>
</evidence>
<dbReference type="SUPFAM" id="SSF53187">
    <property type="entry name" value="Zn-dependent exopeptidases"/>
    <property type="match status" value="1"/>
</dbReference>
<evidence type="ECO:0000256" key="2">
    <source>
        <dbReference type="ARBA" id="ARBA00023316"/>
    </source>
</evidence>
<dbReference type="InterPro" id="IPR002508">
    <property type="entry name" value="MurNAc-LAA_cat"/>
</dbReference>
<evidence type="ECO:0008006" key="8">
    <source>
        <dbReference type="Google" id="ProtNLM"/>
    </source>
</evidence>
<feature type="domain" description="SLH" evidence="4">
    <location>
        <begin position="26"/>
        <end position="87"/>
    </location>
</feature>
<dbReference type="Gene3D" id="3.40.630.40">
    <property type="entry name" value="Zn-dependent exopeptidases"/>
    <property type="match status" value="1"/>
</dbReference>
<dbReference type="Pfam" id="PF00395">
    <property type="entry name" value="SLH"/>
    <property type="match status" value="3"/>
</dbReference>
<keyword evidence="1" id="KW-0378">Hydrolase</keyword>
<evidence type="ECO:0000313" key="7">
    <source>
        <dbReference type="Proteomes" id="UP000192486"/>
    </source>
</evidence>